<evidence type="ECO:0000256" key="1">
    <source>
        <dbReference type="SAM" id="MobiDB-lite"/>
    </source>
</evidence>
<keyword evidence="4" id="KW-1185">Reference proteome</keyword>
<feature type="region of interest" description="Disordered" evidence="1">
    <location>
        <begin position="38"/>
        <end position="64"/>
    </location>
</feature>
<feature type="domain" description="Peptidase C51" evidence="2">
    <location>
        <begin position="120"/>
        <end position="211"/>
    </location>
</feature>
<dbReference type="InterPro" id="IPR007921">
    <property type="entry name" value="CHAP_dom"/>
</dbReference>
<sequence>MIIKAIGTGNLSEAMVNLRFLVAAELIEDPNGKIVLATNNPDTTPVLPRPVGPPGSSASPLQSLPPNLASKSQAITPNLLEHQVVLAAASQVGVREDPLGSNRGPMVDEYLKSAGLHVGTGWSVAFVYWCFDQASKKYSTGNPLPRTASANAMVTNFDPSRIRLITPESAINDPSQILPGMAFFLDFGGGMGHAGIVESRSGDSITTIEGNSNDDGSRQGVGVFRKTRKIDKFFSLGFLAPL</sequence>
<dbReference type="Pfam" id="PF05257">
    <property type="entry name" value="CHAP"/>
    <property type="match status" value="1"/>
</dbReference>
<name>A0ABU8WDN6_9BURK</name>
<accession>A0ABU8WDN6</accession>
<dbReference type="Proteomes" id="UP001385892">
    <property type="component" value="Unassembled WGS sequence"/>
</dbReference>
<comment type="caution">
    <text evidence="3">The sequence shown here is derived from an EMBL/GenBank/DDBJ whole genome shotgun (WGS) entry which is preliminary data.</text>
</comment>
<evidence type="ECO:0000313" key="4">
    <source>
        <dbReference type="Proteomes" id="UP001385892"/>
    </source>
</evidence>
<reference evidence="3 4" key="1">
    <citation type="submission" date="2024-03" db="EMBL/GenBank/DDBJ databases">
        <title>Novel species of the genus Variovorax.</title>
        <authorList>
            <person name="Liu Q."/>
            <person name="Xin Y.-H."/>
        </authorList>
    </citation>
    <scope>NUCLEOTIDE SEQUENCE [LARGE SCALE GENOMIC DNA]</scope>
    <source>
        <strain evidence="3 4">KACC 18900</strain>
    </source>
</reference>
<dbReference type="RefSeq" id="WP_340340765.1">
    <property type="nucleotide sequence ID" value="NZ_JBBKZT010000001.1"/>
</dbReference>
<evidence type="ECO:0000313" key="3">
    <source>
        <dbReference type="EMBL" id="MEJ8845608.1"/>
    </source>
</evidence>
<protein>
    <submittedName>
        <fullName evidence="3">CHAP domain-containing protein</fullName>
    </submittedName>
</protein>
<gene>
    <name evidence="3" type="ORF">WKW82_03070</name>
</gene>
<dbReference type="EMBL" id="JBBKZT010000001">
    <property type="protein sequence ID" value="MEJ8845608.1"/>
    <property type="molecule type" value="Genomic_DNA"/>
</dbReference>
<evidence type="ECO:0000259" key="2">
    <source>
        <dbReference type="Pfam" id="PF05257"/>
    </source>
</evidence>
<proteinExistence type="predicted"/>
<organism evidence="3 4">
    <name type="scientific">Variovorax rhizosphaerae</name>
    <dbReference type="NCBI Taxonomy" id="1836200"/>
    <lineage>
        <taxon>Bacteria</taxon>
        <taxon>Pseudomonadati</taxon>
        <taxon>Pseudomonadota</taxon>
        <taxon>Betaproteobacteria</taxon>
        <taxon>Burkholderiales</taxon>
        <taxon>Comamonadaceae</taxon>
        <taxon>Variovorax</taxon>
    </lineage>
</organism>